<organism evidence="2 3">
    <name type="scientific">Araneus ventricosus</name>
    <name type="common">Orbweaver spider</name>
    <name type="synonym">Epeira ventricosa</name>
    <dbReference type="NCBI Taxonomy" id="182803"/>
    <lineage>
        <taxon>Eukaryota</taxon>
        <taxon>Metazoa</taxon>
        <taxon>Ecdysozoa</taxon>
        <taxon>Arthropoda</taxon>
        <taxon>Chelicerata</taxon>
        <taxon>Arachnida</taxon>
        <taxon>Araneae</taxon>
        <taxon>Araneomorphae</taxon>
        <taxon>Entelegynae</taxon>
        <taxon>Araneoidea</taxon>
        <taxon>Araneidae</taxon>
        <taxon>Araneus</taxon>
    </lineage>
</organism>
<gene>
    <name evidence="2" type="ORF">AVEN_148631_1</name>
    <name evidence="1" type="ORF">AVEN_252652_1</name>
</gene>
<evidence type="ECO:0000313" key="3">
    <source>
        <dbReference type="Proteomes" id="UP000499080"/>
    </source>
</evidence>
<proteinExistence type="predicted"/>
<evidence type="ECO:0000313" key="2">
    <source>
        <dbReference type="EMBL" id="GBN85090.1"/>
    </source>
</evidence>
<dbReference type="AlphaFoldDB" id="A0A4Y2SCT3"/>
<protein>
    <submittedName>
        <fullName evidence="2">Uncharacterized protein</fullName>
    </submittedName>
</protein>
<name>A0A4Y2SCT3_ARAVE</name>
<evidence type="ECO:0000313" key="1">
    <source>
        <dbReference type="EMBL" id="GBN85087.1"/>
    </source>
</evidence>
<accession>A0A4Y2SCT3</accession>
<dbReference type="EMBL" id="BGPR01020619">
    <property type="protein sequence ID" value="GBN85090.1"/>
    <property type="molecule type" value="Genomic_DNA"/>
</dbReference>
<keyword evidence="3" id="KW-1185">Reference proteome</keyword>
<dbReference type="Proteomes" id="UP000499080">
    <property type="component" value="Unassembled WGS sequence"/>
</dbReference>
<reference evidence="2 3" key="1">
    <citation type="journal article" date="2019" name="Sci. Rep.">
        <title>Orb-weaving spider Araneus ventricosus genome elucidates the spidroin gene catalogue.</title>
        <authorList>
            <person name="Kono N."/>
            <person name="Nakamura H."/>
            <person name="Ohtoshi R."/>
            <person name="Moran D.A.P."/>
            <person name="Shinohara A."/>
            <person name="Yoshida Y."/>
            <person name="Fujiwara M."/>
            <person name="Mori M."/>
            <person name="Tomita M."/>
            <person name="Arakawa K."/>
        </authorList>
    </citation>
    <scope>NUCLEOTIDE SEQUENCE [LARGE SCALE GENOMIC DNA]</scope>
</reference>
<sequence>MLVVNFIIFTCCQRYEDIFEQALISSAIVPLGIAGSVYRILTKDSSPVPGARCPVIKCLPEITCKDNSQTSHKIFISTKALEGSVHCFETMLVHHRNFVPK</sequence>
<comment type="caution">
    <text evidence="2">The sequence shown here is derived from an EMBL/GenBank/DDBJ whole genome shotgun (WGS) entry which is preliminary data.</text>
</comment>
<dbReference type="EMBL" id="BGPR01020618">
    <property type="protein sequence ID" value="GBN85087.1"/>
    <property type="molecule type" value="Genomic_DNA"/>
</dbReference>